<dbReference type="PANTHER" id="PTHR24249">
    <property type="entry name" value="HISTAMINE RECEPTOR-RELATED G-PROTEIN COUPLED RECEPTOR"/>
    <property type="match status" value="1"/>
</dbReference>
<name>T1GQF2_MEGSC</name>
<evidence type="ECO:0000256" key="7">
    <source>
        <dbReference type="ARBA" id="ARBA00023136"/>
    </source>
</evidence>
<evidence type="ECO:0000259" key="11">
    <source>
        <dbReference type="PROSITE" id="PS50262"/>
    </source>
</evidence>
<keyword evidence="4 10" id="KW-0812">Transmembrane</keyword>
<evidence type="ECO:0000256" key="9">
    <source>
        <dbReference type="ARBA" id="ARBA00023224"/>
    </source>
</evidence>
<evidence type="ECO:0000256" key="4">
    <source>
        <dbReference type="ARBA" id="ARBA00022692"/>
    </source>
</evidence>
<evidence type="ECO:0000313" key="13">
    <source>
        <dbReference type="Proteomes" id="UP000015102"/>
    </source>
</evidence>
<evidence type="ECO:0000256" key="3">
    <source>
        <dbReference type="ARBA" id="ARBA00022475"/>
    </source>
</evidence>
<feature type="domain" description="G-protein coupled receptors family 1 profile" evidence="11">
    <location>
        <begin position="63"/>
        <end position="136"/>
    </location>
</feature>
<dbReference type="PANTHER" id="PTHR24249:SF424">
    <property type="entry name" value="G-PROTEIN COUPLED RECEPTORS FAMILY 1 PROFILE DOMAIN-CONTAINING PROTEIN"/>
    <property type="match status" value="1"/>
</dbReference>
<keyword evidence="7 10" id="KW-0472">Membrane</keyword>
<keyword evidence="13" id="KW-1185">Reference proteome</keyword>
<evidence type="ECO:0000256" key="8">
    <source>
        <dbReference type="ARBA" id="ARBA00023170"/>
    </source>
</evidence>
<keyword evidence="5 10" id="KW-1133">Transmembrane helix</keyword>
<feature type="transmembrane region" description="Helical" evidence="10">
    <location>
        <begin position="38"/>
        <end position="71"/>
    </location>
</feature>
<evidence type="ECO:0000256" key="1">
    <source>
        <dbReference type="ARBA" id="ARBA00004651"/>
    </source>
</evidence>
<reference evidence="12" key="2">
    <citation type="submission" date="2015-06" db="UniProtKB">
        <authorList>
            <consortium name="EnsemblMetazoa"/>
        </authorList>
    </citation>
    <scope>IDENTIFICATION</scope>
</reference>
<dbReference type="SUPFAM" id="SSF81321">
    <property type="entry name" value="Family A G protein-coupled receptor-like"/>
    <property type="match status" value="1"/>
</dbReference>
<dbReference type="InterPro" id="IPR000276">
    <property type="entry name" value="GPCR_Rhodpsn"/>
</dbReference>
<dbReference type="Pfam" id="PF00001">
    <property type="entry name" value="7tm_1"/>
    <property type="match status" value="1"/>
</dbReference>
<dbReference type="EMBL" id="CAQQ02016704">
    <property type="status" value="NOT_ANNOTATED_CDS"/>
    <property type="molecule type" value="Genomic_DNA"/>
</dbReference>
<dbReference type="STRING" id="36166.T1GQF2"/>
<keyword evidence="3" id="KW-1003">Cell membrane</keyword>
<keyword evidence="6" id="KW-0297">G-protein coupled receptor</keyword>
<feature type="transmembrane region" description="Helical" evidence="10">
    <location>
        <begin position="92"/>
        <end position="112"/>
    </location>
</feature>
<evidence type="ECO:0000256" key="6">
    <source>
        <dbReference type="ARBA" id="ARBA00023040"/>
    </source>
</evidence>
<dbReference type="InterPro" id="IPR017452">
    <property type="entry name" value="GPCR_Rhodpsn_7TM"/>
</dbReference>
<dbReference type="GO" id="GO:0005886">
    <property type="term" value="C:plasma membrane"/>
    <property type="evidence" value="ECO:0007669"/>
    <property type="project" value="UniProtKB-SubCell"/>
</dbReference>
<evidence type="ECO:0000256" key="10">
    <source>
        <dbReference type="SAM" id="Phobius"/>
    </source>
</evidence>
<organism evidence="12 13">
    <name type="scientific">Megaselia scalaris</name>
    <name type="common">Humpbacked fly</name>
    <name type="synonym">Phora scalaris</name>
    <dbReference type="NCBI Taxonomy" id="36166"/>
    <lineage>
        <taxon>Eukaryota</taxon>
        <taxon>Metazoa</taxon>
        <taxon>Ecdysozoa</taxon>
        <taxon>Arthropoda</taxon>
        <taxon>Hexapoda</taxon>
        <taxon>Insecta</taxon>
        <taxon>Pterygota</taxon>
        <taxon>Neoptera</taxon>
        <taxon>Endopterygota</taxon>
        <taxon>Diptera</taxon>
        <taxon>Brachycera</taxon>
        <taxon>Muscomorpha</taxon>
        <taxon>Platypezoidea</taxon>
        <taxon>Phoridae</taxon>
        <taxon>Megaseliini</taxon>
        <taxon>Megaselia</taxon>
    </lineage>
</organism>
<dbReference type="GO" id="GO:0004930">
    <property type="term" value="F:G protein-coupled receptor activity"/>
    <property type="evidence" value="ECO:0007669"/>
    <property type="project" value="UniProtKB-KW"/>
</dbReference>
<dbReference type="Gene3D" id="1.20.1070.10">
    <property type="entry name" value="Rhodopsin 7-helix transmembrane proteins"/>
    <property type="match status" value="1"/>
</dbReference>
<dbReference type="InterPro" id="IPR050569">
    <property type="entry name" value="TAAR"/>
</dbReference>
<dbReference type="Proteomes" id="UP000015102">
    <property type="component" value="Unassembled WGS sequence"/>
</dbReference>
<dbReference type="EnsemblMetazoa" id="MESCA005857-RA">
    <property type="protein sequence ID" value="MESCA005857-PA"/>
    <property type="gene ID" value="MESCA005857"/>
</dbReference>
<dbReference type="HOGENOM" id="CLU_1877781_0_0_1"/>
<protein>
    <recommendedName>
        <fullName evidence="11">G-protein coupled receptors family 1 profile domain-containing protein</fullName>
    </recommendedName>
</protein>
<reference evidence="13" key="1">
    <citation type="submission" date="2013-02" db="EMBL/GenBank/DDBJ databases">
        <authorList>
            <person name="Hughes D."/>
        </authorList>
    </citation>
    <scope>NUCLEOTIDE SEQUENCE</scope>
    <source>
        <strain>Durham</strain>
        <strain evidence="13">NC isolate 2 -- Noor lab</strain>
    </source>
</reference>
<comment type="subcellular location">
    <subcellularLocation>
        <location evidence="1">Cell membrane</location>
        <topology evidence="1">Multi-pass membrane protein</topology>
    </subcellularLocation>
</comment>
<keyword evidence="9" id="KW-0807">Transducer</keyword>
<proteinExistence type="inferred from homology"/>
<dbReference type="PROSITE" id="PS50262">
    <property type="entry name" value="G_PROTEIN_RECEP_F1_2"/>
    <property type="match status" value="1"/>
</dbReference>
<accession>T1GQF2</accession>
<sequence>MLNYPSISYNGFQDSQLAPSVKNASCSNSRYLLSEHSFIFYIGFGEIVEASIILILTLGVISANMLVIIVINSRKYSSYIHQQPRYLLTSLALNDLAVGFLITPFGILPALIHCWPYGEIFCQIQVCMKHYIKCNL</sequence>
<evidence type="ECO:0000256" key="2">
    <source>
        <dbReference type="ARBA" id="ARBA00010663"/>
    </source>
</evidence>
<evidence type="ECO:0000313" key="12">
    <source>
        <dbReference type="EnsemblMetazoa" id="MESCA005857-PA"/>
    </source>
</evidence>
<keyword evidence="8" id="KW-0675">Receptor</keyword>
<dbReference type="AlphaFoldDB" id="T1GQF2"/>
<comment type="similarity">
    <text evidence="2">Belongs to the G-protein coupled receptor 1 family.</text>
</comment>
<dbReference type="OMA" id="PAMFECW"/>
<evidence type="ECO:0000256" key="5">
    <source>
        <dbReference type="ARBA" id="ARBA00022989"/>
    </source>
</evidence>